<dbReference type="Pfam" id="PF04032">
    <property type="entry name" value="Rpr2"/>
    <property type="match status" value="1"/>
</dbReference>
<dbReference type="PANTHER" id="PTHR14742">
    <property type="entry name" value="RIBONUCLEASE P SUBUNIT P21"/>
    <property type="match status" value="1"/>
</dbReference>
<evidence type="ECO:0000313" key="2">
    <source>
        <dbReference type="EMBL" id="KAF5851247.1"/>
    </source>
</evidence>
<dbReference type="GO" id="GO:0008033">
    <property type="term" value="P:tRNA processing"/>
    <property type="evidence" value="ECO:0007669"/>
    <property type="project" value="TreeGrafter"/>
</dbReference>
<evidence type="ECO:0000256" key="1">
    <source>
        <dbReference type="SAM" id="MobiDB-lite"/>
    </source>
</evidence>
<dbReference type="Gene3D" id="6.20.50.20">
    <property type="match status" value="1"/>
</dbReference>
<proteinExistence type="predicted"/>
<name>A0A8H5ZL34_COCSA</name>
<dbReference type="EMBL" id="WNKQ01000005">
    <property type="protein sequence ID" value="KAF5851247.1"/>
    <property type="molecule type" value="Genomic_DNA"/>
</dbReference>
<gene>
    <name evidence="2" type="ORF">GGP41_004052</name>
</gene>
<dbReference type="AlphaFoldDB" id="A0A8H5ZL34"/>
<evidence type="ECO:0000313" key="3">
    <source>
        <dbReference type="Proteomes" id="UP000624244"/>
    </source>
</evidence>
<dbReference type="PANTHER" id="PTHR14742:SF3">
    <property type="entry name" value="RIBONUCLEASE MRP PROTEIN SUBUNIT SNM1"/>
    <property type="match status" value="1"/>
</dbReference>
<sequence length="193" mass="21287">MVPNDEIKARERFLQEAAHLLAVSSPTAAAFIGRAHHKFIEDAEIEIPSKEADAYRRSICNACGNIMIPGWSCKVSNHLPGEGPTRKDNKGFKKLPQLEKSIRYTCLMCHRETVQALRHKARRKNKKSAPVLDAAPVPTSNNPAKEVDNAPKTLNASSKQRQKARKGGLQAMLDKKKSQNSASGGLDLMDFAM</sequence>
<dbReference type="GO" id="GO:0005655">
    <property type="term" value="C:nucleolar ribonuclease P complex"/>
    <property type="evidence" value="ECO:0007669"/>
    <property type="project" value="TreeGrafter"/>
</dbReference>
<comment type="caution">
    <text evidence="2">The sequence shown here is derived from an EMBL/GenBank/DDBJ whole genome shotgun (WGS) entry which is preliminary data.</text>
</comment>
<dbReference type="OMA" id="LHCDNCQ"/>
<organism evidence="2 3">
    <name type="scientific">Cochliobolus sativus</name>
    <name type="common">Common root rot and spot blotch fungus</name>
    <name type="synonym">Bipolaris sorokiniana</name>
    <dbReference type="NCBI Taxonomy" id="45130"/>
    <lineage>
        <taxon>Eukaryota</taxon>
        <taxon>Fungi</taxon>
        <taxon>Dikarya</taxon>
        <taxon>Ascomycota</taxon>
        <taxon>Pezizomycotina</taxon>
        <taxon>Dothideomycetes</taxon>
        <taxon>Pleosporomycetidae</taxon>
        <taxon>Pleosporales</taxon>
        <taxon>Pleosporineae</taxon>
        <taxon>Pleosporaceae</taxon>
        <taxon>Bipolaris</taxon>
    </lineage>
</organism>
<dbReference type="Proteomes" id="UP000624244">
    <property type="component" value="Unassembled WGS sequence"/>
</dbReference>
<reference evidence="2" key="1">
    <citation type="submission" date="2019-11" db="EMBL/GenBank/DDBJ databases">
        <title>Bipolaris sorokiniana Genome sequencing.</title>
        <authorList>
            <person name="Wang H."/>
        </authorList>
    </citation>
    <scope>NUCLEOTIDE SEQUENCE</scope>
</reference>
<feature type="region of interest" description="Disordered" evidence="1">
    <location>
        <begin position="119"/>
        <end position="193"/>
    </location>
</feature>
<dbReference type="InterPro" id="IPR007175">
    <property type="entry name" value="Rpr2/Snm1/Rpp21"/>
</dbReference>
<accession>A0A8H5ZL34</accession>
<protein>
    <submittedName>
        <fullName evidence="2">Uncharacterized protein</fullName>
    </submittedName>
</protein>